<dbReference type="Gene3D" id="3.30.70.270">
    <property type="match status" value="1"/>
</dbReference>
<dbReference type="InterPro" id="IPR043128">
    <property type="entry name" value="Rev_trsase/Diguanyl_cyclase"/>
</dbReference>
<protein>
    <submittedName>
        <fullName evidence="1">Pol polyprotein</fullName>
    </submittedName>
</protein>
<dbReference type="Proteomes" id="UP000762676">
    <property type="component" value="Unassembled WGS sequence"/>
</dbReference>
<sequence>MIQRCEETGLKLNPDKCKIKQEQIKFYGVICCAQGLKPDPEKAKSLQNMKAPENIKELHFSWPHDIHEPIHSKLNLTHSPSERTTSKTQ</sequence>
<gene>
    <name evidence="1" type="ORF">ElyMa_003989000</name>
</gene>
<dbReference type="SUPFAM" id="SSF56672">
    <property type="entry name" value="DNA/RNA polymerases"/>
    <property type="match status" value="1"/>
</dbReference>
<dbReference type="AlphaFoldDB" id="A0AAV4G0Y7"/>
<organism evidence="1 2">
    <name type="scientific">Elysia marginata</name>
    <dbReference type="NCBI Taxonomy" id="1093978"/>
    <lineage>
        <taxon>Eukaryota</taxon>
        <taxon>Metazoa</taxon>
        <taxon>Spiralia</taxon>
        <taxon>Lophotrochozoa</taxon>
        <taxon>Mollusca</taxon>
        <taxon>Gastropoda</taxon>
        <taxon>Heterobranchia</taxon>
        <taxon>Euthyneura</taxon>
        <taxon>Panpulmonata</taxon>
        <taxon>Sacoglossa</taxon>
        <taxon>Placobranchoidea</taxon>
        <taxon>Plakobranchidae</taxon>
        <taxon>Elysia</taxon>
    </lineage>
</organism>
<accession>A0AAV4G0Y7</accession>
<proteinExistence type="predicted"/>
<comment type="caution">
    <text evidence="1">The sequence shown here is derived from an EMBL/GenBank/DDBJ whole genome shotgun (WGS) entry which is preliminary data.</text>
</comment>
<name>A0AAV4G0Y7_9GAST</name>
<dbReference type="EMBL" id="BMAT01008110">
    <property type="protein sequence ID" value="GFR78200.1"/>
    <property type="molecule type" value="Genomic_DNA"/>
</dbReference>
<dbReference type="InterPro" id="IPR043502">
    <property type="entry name" value="DNA/RNA_pol_sf"/>
</dbReference>
<keyword evidence="2" id="KW-1185">Reference proteome</keyword>
<evidence type="ECO:0000313" key="2">
    <source>
        <dbReference type="Proteomes" id="UP000762676"/>
    </source>
</evidence>
<evidence type="ECO:0000313" key="1">
    <source>
        <dbReference type="EMBL" id="GFR78200.1"/>
    </source>
</evidence>
<reference evidence="1 2" key="1">
    <citation type="journal article" date="2021" name="Elife">
        <title>Chloroplast acquisition without the gene transfer in kleptoplastic sea slugs, Plakobranchus ocellatus.</title>
        <authorList>
            <person name="Maeda T."/>
            <person name="Takahashi S."/>
            <person name="Yoshida T."/>
            <person name="Shimamura S."/>
            <person name="Takaki Y."/>
            <person name="Nagai Y."/>
            <person name="Toyoda A."/>
            <person name="Suzuki Y."/>
            <person name="Arimoto A."/>
            <person name="Ishii H."/>
            <person name="Satoh N."/>
            <person name="Nishiyama T."/>
            <person name="Hasebe M."/>
            <person name="Maruyama T."/>
            <person name="Minagawa J."/>
            <person name="Obokata J."/>
            <person name="Shigenobu S."/>
        </authorList>
    </citation>
    <scope>NUCLEOTIDE SEQUENCE [LARGE SCALE GENOMIC DNA]</scope>
</reference>